<dbReference type="PANTHER" id="PTHR13754">
    <property type="entry name" value="METALLO-BETA-LACTAMASE SUPERFAMILY PROTEIN"/>
    <property type="match status" value="1"/>
</dbReference>
<evidence type="ECO:0000259" key="1">
    <source>
        <dbReference type="SMART" id="SM00849"/>
    </source>
</evidence>
<dbReference type="GO" id="GO:0016787">
    <property type="term" value="F:hydrolase activity"/>
    <property type="evidence" value="ECO:0007669"/>
    <property type="project" value="UniProtKB-KW"/>
</dbReference>
<dbReference type="Proteomes" id="UP000293902">
    <property type="component" value="Chromosome"/>
</dbReference>
<accession>A0A328FE67</accession>
<dbReference type="CDD" id="cd07713">
    <property type="entry name" value="DHPS-like_MBL-fold"/>
    <property type="match status" value="1"/>
</dbReference>
<gene>
    <name evidence="3" type="ORF">DO021_05825</name>
    <name evidence="2" type="ORF">EYB58_01455</name>
</gene>
<protein>
    <submittedName>
        <fullName evidence="3">MBL fold metallo-hydrolase</fullName>
    </submittedName>
</protein>
<dbReference type="EMBL" id="CP036313">
    <property type="protein sequence ID" value="QBH11705.1"/>
    <property type="molecule type" value="Genomic_DNA"/>
</dbReference>
<reference evidence="2 5" key="2">
    <citation type="submission" date="2019-02" db="EMBL/GenBank/DDBJ databases">
        <title>Complete genome sequence of Desulfobacter hydrogenophilus AcRS1.</title>
        <authorList>
            <person name="Marietou A."/>
            <person name="Lund M.B."/>
            <person name="Marshall I.P.G."/>
            <person name="Schreiber L."/>
            <person name="Jorgensen B."/>
        </authorList>
    </citation>
    <scope>NUCLEOTIDE SEQUENCE [LARGE SCALE GENOMIC DNA]</scope>
    <source>
        <strain evidence="2 5">AcRS1</strain>
    </source>
</reference>
<dbReference type="SUPFAM" id="SSF56281">
    <property type="entry name" value="Metallo-hydrolase/oxidoreductase"/>
    <property type="match status" value="1"/>
</dbReference>
<dbReference type="EMBL" id="QLNI01000009">
    <property type="protein sequence ID" value="RAM02918.1"/>
    <property type="molecule type" value="Genomic_DNA"/>
</dbReference>
<dbReference type="RefSeq" id="WP_111954648.1">
    <property type="nucleotide sequence ID" value="NZ_CP036313.1"/>
</dbReference>
<dbReference type="InterPro" id="IPR041712">
    <property type="entry name" value="DHPS-like_MBL-fold"/>
</dbReference>
<dbReference type="Gene3D" id="3.60.15.10">
    <property type="entry name" value="Ribonuclease Z/Hydroxyacylglutathione hydrolase-like"/>
    <property type="match status" value="1"/>
</dbReference>
<reference evidence="3 4" key="1">
    <citation type="submission" date="2018-06" db="EMBL/GenBank/DDBJ databases">
        <title>Complete Genome Sequence of Desulfobacter hydrogenophilus (DSM3380).</title>
        <authorList>
            <person name="Marietou A."/>
            <person name="Schreiber L."/>
            <person name="Marshall I."/>
            <person name="Jorgensen B."/>
        </authorList>
    </citation>
    <scope>NUCLEOTIDE SEQUENCE [LARGE SCALE GENOMIC DNA]</scope>
    <source>
        <strain evidence="3 4">DSM 3380</strain>
    </source>
</reference>
<dbReference type="PANTHER" id="PTHR13754:SF18">
    <property type="entry name" value="7,8-DIHYDROPTERIN-6-METHYL-4-(BETA-D-RIBOFURANOSYL)-AMINOBENZENE-5'-PHOSPHATE SYNTHASE"/>
    <property type="match status" value="1"/>
</dbReference>
<dbReference type="SMART" id="SM00849">
    <property type="entry name" value="Lactamase_B"/>
    <property type="match status" value="1"/>
</dbReference>
<dbReference type="AlphaFoldDB" id="A0A328FE67"/>
<dbReference type="InterPro" id="IPR001279">
    <property type="entry name" value="Metallo-B-lactamas"/>
</dbReference>
<organism evidence="3 4">
    <name type="scientific">Desulfobacter hydrogenophilus</name>
    <dbReference type="NCBI Taxonomy" id="2291"/>
    <lineage>
        <taxon>Bacteria</taxon>
        <taxon>Pseudomonadati</taxon>
        <taxon>Thermodesulfobacteriota</taxon>
        <taxon>Desulfobacteria</taxon>
        <taxon>Desulfobacterales</taxon>
        <taxon>Desulfobacteraceae</taxon>
        <taxon>Desulfobacter</taxon>
    </lineage>
</organism>
<dbReference type="GO" id="GO:0016740">
    <property type="term" value="F:transferase activity"/>
    <property type="evidence" value="ECO:0007669"/>
    <property type="project" value="TreeGrafter"/>
</dbReference>
<evidence type="ECO:0000313" key="4">
    <source>
        <dbReference type="Proteomes" id="UP000248798"/>
    </source>
</evidence>
<keyword evidence="3" id="KW-0378">Hydrolase</keyword>
<proteinExistence type="predicted"/>
<sequence length="282" mass="30695">MDLTLLVDNNTFIDRYLTAEPGLSILIEDEDVTVLFDLGYSNLFLKNAEKLGKDLSCLDFLVLSHSHLDHTWGLGPFIRYLTERTIEGLDVKHPKLVAHPEVFSSVRVDGLSEIGCLVTKEKAGRHMELALTKTPVNLSPRLVFLGEIPRENTFEGQTPIGIKQTPDGPVPDLILDDSVLAYKSDQGLVIITGCSHAGICNIVSHAQQVCGEERIVDIIGGFHLLNPPASQMAGTLDYFKQITPLALHACHCTDLNSKVALAGVAPLKDAGVGLSLHFDPMP</sequence>
<feature type="domain" description="Metallo-beta-lactamase" evidence="1">
    <location>
        <begin position="21"/>
        <end position="251"/>
    </location>
</feature>
<dbReference type="OrthoDB" id="9803916at2"/>
<evidence type="ECO:0000313" key="2">
    <source>
        <dbReference type="EMBL" id="QBH11705.1"/>
    </source>
</evidence>
<dbReference type="InterPro" id="IPR052926">
    <property type="entry name" value="Metallo-beta-lactamase_dom"/>
</dbReference>
<dbReference type="InterPro" id="IPR036866">
    <property type="entry name" value="RibonucZ/Hydroxyglut_hydro"/>
</dbReference>
<evidence type="ECO:0000313" key="5">
    <source>
        <dbReference type="Proteomes" id="UP000293902"/>
    </source>
</evidence>
<evidence type="ECO:0000313" key="3">
    <source>
        <dbReference type="EMBL" id="RAM02918.1"/>
    </source>
</evidence>
<name>A0A328FE67_9BACT</name>
<keyword evidence="5" id="KW-1185">Reference proteome</keyword>
<dbReference type="Proteomes" id="UP000248798">
    <property type="component" value="Unassembled WGS sequence"/>
</dbReference>
<dbReference type="Pfam" id="PF00753">
    <property type="entry name" value="Lactamase_B"/>
    <property type="match status" value="1"/>
</dbReference>